<dbReference type="EMBL" id="JADOBI010000013">
    <property type="protein sequence ID" value="MBF7982078.1"/>
    <property type="molecule type" value="Genomic_DNA"/>
</dbReference>
<comment type="caution">
    <text evidence="1">The sequence shown here is derived from an EMBL/GenBank/DDBJ whole genome shotgun (WGS) entry which is preliminary data.</text>
</comment>
<dbReference type="Pfam" id="PF06290">
    <property type="entry name" value="PsiB"/>
    <property type="match status" value="1"/>
</dbReference>
<dbReference type="Proteomes" id="UP000636811">
    <property type="component" value="Unassembled WGS sequence"/>
</dbReference>
<keyword evidence="2" id="KW-1185">Reference proteome</keyword>
<protein>
    <recommendedName>
        <fullName evidence="3">Conjugation system SOS inhibitor PsiB</fullName>
    </recommendedName>
</protein>
<dbReference type="Gene3D" id="3.40.50.11880">
    <property type="entry name" value="Plasmid SOS inhibition protein"/>
    <property type="match status" value="1"/>
</dbReference>
<dbReference type="InterPro" id="IPR009385">
    <property type="entry name" value="Plasmid_inh_PsiB"/>
</dbReference>
<evidence type="ECO:0008006" key="3">
    <source>
        <dbReference type="Google" id="ProtNLM"/>
    </source>
</evidence>
<evidence type="ECO:0000313" key="2">
    <source>
        <dbReference type="Proteomes" id="UP000636811"/>
    </source>
</evidence>
<evidence type="ECO:0000313" key="1">
    <source>
        <dbReference type="EMBL" id="MBF7982078.1"/>
    </source>
</evidence>
<dbReference type="InterPro" id="IPR038131">
    <property type="entry name" value="PsiB-like_sf"/>
</dbReference>
<accession>A0ABS0EAG1</accession>
<dbReference type="RefSeq" id="WP_195815931.1">
    <property type="nucleotide sequence ID" value="NZ_JADOBI010000013.1"/>
</dbReference>
<reference evidence="1 2" key="1">
    <citation type="submission" date="2020-11" db="EMBL/GenBank/DDBJ databases">
        <title>Taxonomic investigation of Rahnella strains.</title>
        <authorList>
            <person name="Lee S.D."/>
        </authorList>
    </citation>
    <scope>NUCLEOTIDE SEQUENCE [LARGE SCALE GENOMIC DNA]</scope>
    <source>
        <strain evidence="1 2">SAP-17</strain>
    </source>
</reference>
<organism evidence="1 2">
    <name type="scientific">Rahnella laticis</name>
    <dbReference type="NCBI Taxonomy" id="2787622"/>
    <lineage>
        <taxon>Bacteria</taxon>
        <taxon>Pseudomonadati</taxon>
        <taxon>Pseudomonadota</taxon>
        <taxon>Gammaproteobacteria</taxon>
        <taxon>Enterobacterales</taxon>
        <taxon>Yersiniaceae</taxon>
        <taxon>Rahnella</taxon>
    </lineage>
</organism>
<gene>
    <name evidence="1" type="ORF">IV433_21955</name>
</gene>
<proteinExistence type="predicted"/>
<name>A0ABS0EAG1_9GAMM</name>
<sequence length="148" mass="16220">MTRCNELSFAELHAMNGSELEQYAERGEASRSDLSRGVVHQLHLSDNWLCDMEHRCEFGTGAPVNIRLTLKSHPQVVVCLTSSSDDVPFWQMHLPFDGGASVAWLCCSETFEPSLIFDALRTLGTLVATGLNTPEQLAATLRKNGGAV</sequence>